<protein>
    <recommendedName>
        <fullName evidence="7">Phenylacetaldoxime dehydratase</fullName>
    </recommendedName>
</protein>
<evidence type="ECO:0008006" key="7">
    <source>
        <dbReference type="Google" id="ProtNLM"/>
    </source>
</evidence>
<dbReference type="EMBL" id="UOEJ01000117">
    <property type="protein sequence ID" value="VAV99579.1"/>
    <property type="molecule type" value="Genomic_DNA"/>
</dbReference>
<evidence type="ECO:0000256" key="1">
    <source>
        <dbReference type="ARBA" id="ARBA00001970"/>
    </source>
</evidence>
<dbReference type="AlphaFoldDB" id="A0A3B0S5Q7"/>
<gene>
    <name evidence="6" type="ORF">MNBD_ALPHA01-2385</name>
</gene>
<dbReference type="GO" id="GO:0046872">
    <property type="term" value="F:metal ion binding"/>
    <property type="evidence" value="ECO:0007669"/>
    <property type="project" value="UniProtKB-KW"/>
</dbReference>
<evidence type="ECO:0000256" key="3">
    <source>
        <dbReference type="ARBA" id="ARBA00022723"/>
    </source>
</evidence>
<feature type="non-terminal residue" evidence="6">
    <location>
        <position position="1"/>
    </location>
</feature>
<comment type="cofactor">
    <cofactor evidence="1">
        <name>heme b</name>
        <dbReference type="ChEBI" id="CHEBI:60344"/>
    </cofactor>
</comment>
<keyword evidence="3" id="KW-0479">Metal-binding</keyword>
<sequence>LQADYAPKNVERGTVTDGQGYQNDMLVCYWADRADFREWQKNAPFALWLNDENRTQGNVGFWIEGHLICLNKFETNFSSTNPVGAAALAKKDMGDPIKEHAYWGAMRDRIPSSLTDDFEASEATLSGPEGDTKGRRIHLPAPDNLCVIRSGQNWTFCKDAEREAYLNHVHPALKEGMDYLRDNPEESGCLSCRLVTETDQNNDKVKRSFGLAYFKSMAHLEDWSKNHPTHLKIFQNFHELVTQFNFEIDLRLWHEVAVLDKDNSDFIYINCHNKTGILSFMGD</sequence>
<reference evidence="6" key="1">
    <citation type="submission" date="2018-06" db="EMBL/GenBank/DDBJ databases">
        <authorList>
            <person name="Zhirakovskaya E."/>
        </authorList>
    </citation>
    <scope>NUCLEOTIDE SEQUENCE</scope>
</reference>
<evidence type="ECO:0000256" key="4">
    <source>
        <dbReference type="ARBA" id="ARBA00023004"/>
    </source>
</evidence>
<keyword evidence="5" id="KW-0456">Lyase</keyword>
<accession>A0A3B0S5Q7</accession>
<proteinExistence type="predicted"/>
<dbReference type="GO" id="GO:0016829">
    <property type="term" value="F:lyase activity"/>
    <property type="evidence" value="ECO:0007669"/>
    <property type="project" value="UniProtKB-KW"/>
</dbReference>
<keyword evidence="4" id="KW-0408">Iron</keyword>
<keyword evidence="2" id="KW-0349">Heme</keyword>
<evidence type="ECO:0000313" key="6">
    <source>
        <dbReference type="EMBL" id="VAV99579.1"/>
    </source>
</evidence>
<name>A0A3B0S5Q7_9ZZZZ</name>
<dbReference type="Pfam" id="PF13816">
    <property type="entry name" value="Dehydratase_hem"/>
    <property type="match status" value="1"/>
</dbReference>
<dbReference type="InterPro" id="IPR025702">
    <property type="entry name" value="OXD"/>
</dbReference>
<evidence type="ECO:0000256" key="5">
    <source>
        <dbReference type="ARBA" id="ARBA00023239"/>
    </source>
</evidence>
<organism evidence="6">
    <name type="scientific">hydrothermal vent metagenome</name>
    <dbReference type="NCBI Taxonomy" id="652676"/>
    <lineage>
        <taxon>unclassified sequences</taxon>
        <taxon>metagenomes</taxon>
        <taxon>ecological metagenomes</taxon>
    </lineage>
</organism>
<evidence type="ECO:0000256" key="2">
    <source>
        <dbReference type="ARBA" id="ARBA00022617"/>
    </source>
</evidence>